<protein>
    <submittedName>
        <fullName evidence="10">ABC transporter ATP-binding protein</fullName>
    </submittedName>
</protein>
<keyword evidence="4 10" id="KW-0067">ATP-binding</keyword>
<evidence type="ECO:0000256" key="2">
    <source>
        <dbReference type="ARBA" id="ARBA00022692"/>
    </source>
</evidence>
<dbReference type="SMART" id="SM00382">
    <property type="entry name" value="AAA"/>
    <property type="match status" value="1"/>
</dbReference>
<dbReference type="PROSITE" id="PS50929">
    <property type="entry name" value="ABC_TM1F"/>
    <property type="match status" value="1"/>
</dbReference>
<dbReference type="InterPro" id="IPR011527">
    <property type="entry name" value="ABC1_TM_dom"/>
</dbReference>
<dbReference type="PROSITE" id="PS00211">
    <property type="entry name" value="ABC_TRANSPORTER_1"/>
    <property type="match status" value="1"/>
</dbReference>
<dbReference type="GO" id="GO:0005524">
    <property type="term" value="F:ATP binding"/>
    <property type="evidence" value="ECO:0007669"/>
    <property type="project" value="UniProtKB-KW"/>
</dbReference>
<evidence type="ECO:0000259" key="9">
    <source>
        <dbReference type="PROSITE" id="PS50929"/>
    </source>
</evidence>
<name>A0ABW3H0W2_9SPHN</name>
<keyword evidence="11" id="KW-1185">Reference proteome</keyword>
<evidence type="ECO:0000256" key="1">
    <source>
        <dbReference type="ARBA" id="ARBA00004651"/>
    </source>
</evidence>
<dbReference type="Gene3D" id="1.20.1560.10">
    <property type="entry name" value="ABC transporter type 1, transmembrane domain"/>
    <property type="match status" value="1"/>
</dbReference>
<evidence type="ECO:0000313" key="10">
    <source>
        <dbReference type="EMBL" id="MFD0945058.1"/>
    </source>
</evidence>
<keyword evidence="3" id="KW-0547">Nucleotide-binding</keyword>
<evidence type="ECO:0000256" key="4">
    <source>
        <dbReference type="ARBA" id="ARBA00022840"/>
    </source>
</evidence>
<dbReference type="InterPro" id="IPR027417">
    <property type="entry name" value="P-loop_NTPase"/>
</dbReference>
<dbReference type="InterPro" id="IPR003593">
    <property type="entry name" value="AAA+_ATPase"/>
</dbReference>
<feature type="transmembrane region" description="Helical" evidence="7">
    <location>
        <begin position="66"/>
        <end position="82"/>
    </location>
</feature>
<dbReference type="SUPFAM" id="SSF52540">
    <property type="entry name" value="P-loop containing nucleoside triphosphate hydrolases"/>
    <property type="match status" value="1"/>
</dbReference>
<feature type="transmembrane region" description="Helical" evidence="7">
    <location>
        <begin position="27"/>
        <end position="46"/>
    </location>
</feature>
<evidence type="ECO:0000256" key="7">
    <source>
        <dbReference type="SAM" id="Phobius"/>
    </source>
</evidence>
<feature type="transmembrane region" description="Helical" evidence="7">
    <location>
        <begin position="143"/>
        <end position="164"/>
    </location>
</feature>
<feature type="domain" description="ABC transporter" evidence="8">
    <location>
        <begin position="351"/>
        <end position="588"/>
    </location>
</feature>
<feature type="transmembrane region" description="Helical" evidence="7">
    <location>
        <begin position="170"/>
        <end position="192"/>
    </location>
</feature>
<dbReference type="InterPro" id="IPR017871">
    <property type="entry name" value="ABC_transporter-like_CS"/>
</dbReference>
<dbReference type="Pfam" id="PF00005">
    <property type="entry name" value="ABC_tran"/>
    <property type="match status" value="1"/>
</dbReference>
<dbReference type="Pfam" id="PF00664">
    <property type="entry name" value="ABC_membrane"/>
    <property type="match status" value="1"/>
</dbReference>
<evidence type="ECO:0000256" key="3">
    <source>
        <dbReference type="ARBA" id="ARBA00022741"/>
    </source>
</evidence>
<evidence type="ECO:0000256" key="6">
    <source>
        <dbReference type="ARBA" id="ARBA00023136"/>
    </source>
</evidence>
<sequence length="595" mass="64815">MTASQSVDPPPPPIGPLLWARLRGRHLIWLLLASLAMLGGAIAANYPAILSGKIVDQIVERDVTSFAATIPFLLGLLAAYVVRELAAVFRKFLVERTACDLERDELQRISRFLLHLDLSAFLGQRIGGLNVRIHRSLEGLIKFVKLLFLDLLPTLALSVVALVLTGQQSVIVLGVMLAIFVVAFAVTVVQVWTQKGIRLALFAVKEEVSANLTEVLQGLDYVRAAGATVQETERADVLAKRLREQEFRHHKWMMSFDGIKQLLEGIGLVLVVGIGAWQAANGQISSGSVLTLALLYGSVAAPLRDLHRIIDEGFEGVLKIRELAALYRLLPDVGIPGTQPLAADVTLKPVIEVEDLALTVADDVVLLDGVCISVSSGEWVGFAGGSGSGKTTLIKTIIGMTPQYRGSIKVFGEEVRTVEKERLWAAMGYVGQSPYVIKGSLRENLVYGLRGSMPSDDQLLEALNRAGLGARFAARGVKCLEDKINEQGRGLSGGERQRLAVARLFLRAPSILILDEATSALDYENERELVRALREAFPNATALVIAHRVEALRDTDRIVVMRGGGVVEEGRFAELVERGGEFAKITNLRKADFER</sequence>
<keyword evidence="6 7" id="KW-0472">Membrane</keyword>
<dbReference type="InterPro" id="IPR036640">
    <property type="entry name" value="ABC1_TM_sf"/>
</dbReference>
<organism evidence="10 11">
    <name type="scientific">Sphingomonas canadensis</name>
    <dbReference type="NCBI Taxonomy" id="1219257"/>
    <lineage>
        <taxon>Bacteria</taxon>
        <taxon>Pseudomonadati</taxon>
        <taxon>Pseudomonadota</taxon>
        <taxon>Alphaproteobacteria</taxon>
        <taxon>Sphingomonadales</taxon>
        <taxon>Sphingomonadaceae</taxon>
        <taxon>Sphingomonas</taxon>
    </lineage>
</organism>
<evidence type="ECO:0000313" key="11">
    <source>
        <dbReference type="Proteomes" id="UP001596977"/>
    </source>
</evidence>
<accession>A0ABW3H0W2</accession>
<keyword evidence="2 7" id="KW-0812">Transmembrane</keyword>
<dbReference type="InterPro" id="IPR003439">
    <property type="entry name" value="ABC_transporter-like_ATP-bd"/>
</dbReference>
<comment type="caution">
    <text evidence="10">The sequence shown here is derived from an EMBL/GenBank/DDBJ whole genome shotgun (WGS) entry which is preliminary data.</text>
</comment>
<reference evidence="11" key="1">
    <citation type="journal article" date="2019" name="Int. J. Syst. Evol. Microbiol.">
        <title>The Global Catalogue of Microorganisms (GCM) 10K type strain sequencing project: providing services to taxonomists for standard genome sequencing and annotation.</title>
        <authorList>
            <consortium name="The Broad Institute Genomics Platform"/>
            <consortium name="The Broad Institute Genome Sequencing Center for Infectious Disease"/>
            <person name="Wu L."/>
            <person name="Ma J."/>
        </authorList>
    </citation>
    <scope>NUCLEOTIDE SEQUENCE [LARGE SCALE GENOMIC DNA]</scope>
    <source>
        <strain evidence="11">CCUG 62982</strain>
    </source>
</reference>
<dbReference type="PROSITE" id="PS50893">
    <property type="entry name" value="ABC_TRANSPORTER_2"/>
    <property type="match status" value="1"/>
</dbReference>
<dbReference type="PANTHER" id="PTHR24221">
    <property type="entry name" value="ATP-BINDING CASSETTE SUB-FAMILY B"/>
    <property type="match status" value="1"/>
</dbReference>
<evidence type="ECO:0000256" key="5">
    <source>
        <dbReference type="ARBA" id="ARBA00022989"/>
    </source>
</evidence>
<dbReference type="PANTHER" id="PTHR24221:SF654">
    <property type="entry name" value="ATP-BINDING CASSETTE SUB-FAMILY B MEMBER 6"/>
    <property type="match status" value="1"/>
</dbReference>
<dbReference type="EMBL" id="JBHTJG010000001">
    <property type="protein sequence ID" value="MFD0945058.1"/>
    <property type="molecule type" value="Genomic_DNA"/>
</dbReference>
<feature type="domain" description="ABC transmembrane type-1" evidence="9">
    <location>
        <begin position="31"/>
        <end position="306"/>
    </location>
</feature>
<dbReference type="Gene3D" id="3.40.50.300">
    <property type="entry name" value="P-loop containing nucleotide triphosphate hydrolases"/>
    <property type="match status" value="1"/>
</dbReference>
<dbReference type="InterPro" id="IPR039421">
    <property type="entry name" value="Type_1_exporter"/>
</dbReference>
<comment type="subcellular location">
    <subcellularLocation>
        <location evidence="1">Cell membrane</location>
        <topology evidence="1">Multi-pass membrane protein</topology>
    </subcellularLocation>
</comment>
<dbReference type="Proteomes" id="UP001596977">
    <property type="component" value="Unassembled WGS sequence"/>
</dbReference>
<dbReference type="SUPFAM" id="SSF90123">
    <property type="entry name" value="ABC transporter transmembrane region"/>
    <property type="match status" value="1"/>
</dbReference>
<keyword evidence="5 7" id="KW-1133">Transmembrane helix</keyword>
<evidence type="ECO:0000259" key="8">
    <source>
        <dbReference type="PROSITE" id="PS50893"/>
    </source>
</evidence>
<gene>
    <name evidence="10" type="ORF">ACFQ1E_01770</name>
</gene>
<proteinExistence type="predicted"/>
<dbReference type="RefSeq" id="WP_264942675.1">
    <property type="nucleotide sequence ID" value="NZ_JAPDRA010000001.1"/>
</dbReference>